<keyword evidence="3" id="KW-1185">Reference proteome</keyword>
<dbReference type="InterPro" id="IPR001387">
    <property type="entry name" value="Cro/C1-type_HTH"/>
</dbReference>
<proteinExistence type="predicted"/>
<dbReference type="PANTHER" id="PTHR35010">
    <property type="entry name" value="BLL4672 PROTEIN-RELATED"/>
    <property type="match status" value="1"/>
</dbReference>
<dbReference type="AlphaFoldDB" id="A0A6N4WGW9"/>
<evidence type="ECO:0000259" key="1">
    <source>
        <dbReference type="SMART" id="SM00530"/>
    </source>
</evidence>
<sequence>MADGAERRAEMGAFLRARREQMPREAHGLPVLPRGRTTGLRREEVSYLCGVSVTWYTWLEQGRPITPSRHVLDAVASALQLSVPEHRYLLELGGYSPQRPGPEHRAESVPEHLQRLLDDISHPAYALAADWSIAAWNIAYAALYPTIAHTDTENRNLLWLVFTDPSVRELLDDWDLTSSRFLAEFRAETAARIGDSRITSLVDRLRTISPEFRRAWDGHPVAGFQSRERIFHHPTAGRVRLEHHQLRPTDRPELQLIVYTPLDEHSRRRLANARPADSAIE</sequence>
<gene>
    <name evidence="2" type="ORF">MANY_37880</name>
</gene>
<evidence type="ECO:0000313" key="2">
    <source>
        <dbReference type="EMBL" id="BBZ78451.1"/>
    </source>
</evidence>
<dbReference type="RefSeq" id="WP_163805605.1">
    <property type="nucleotide sequence ID" value="NZ_AP022620.1"/>
</dbReference>
<dbReference type="Pfam" id="PF13560">
    <property type="entry name" value="HTH_31"/>
    <property type="match status" value="1"/>
</dbReference>
<accession>A0A6N4WGW9</accession>
<dbReference type="InterPro" id="IPR010982">
    <property type="entry name" value="Lambda_DNA-bd_dom_sf"/>
</dbReference>
<evidence type="ECO:0000313" key="3">
    <source>
        <dbReference type="Proteomes" id="UP000467249"/>
    </source>
</evidence>
<dbReference type="Gene3D" id="3.30.450.180">
    <property type="match status" value="1"/>
</dbReference>
<dbReference type="EMBL" id="AP022620">
    <property type="protein sequence ID" value="BBZ78451.1"/>
    <property type="molecule type" value="Genomic_DNA"/>
</dbReference>
<reference evidence="2 3" key="1">
    <citation type="journal article" date="2019" name="Emerg. Microbes Infect.">
        <title>Comprehensive subspecies identification of 175 nontuberculous mycobacteria species based on 7547 genomic profiles.</title>
        <authorList>
            <person name="Matsumoto Y."/>
            <person name="Kinjo T."/>
            <person name="Motooka D."/>
            <person name="Nabeya D."/>
            <person name="Jung N."/>
            <person name="Uechi K."/>
            <person name="Horii T."/>
            <person name="Iida T."/>
            <person name="Fujita J."/>
            <person name="Nakamura S."/>
        </authorList>
    </citation>
    <scope>NUCLEOTIDE SEQUENCE [LARGE SCALE GENOMIC DNA]</scope>
    <source>
        <strain evidence="2 3">JCM 30275</strain>
    </source>
</reference>
<dbReference type="CDD" id="cd00093">
    <property type="entry name" value="HTH_XRE"/>
    <property type="match status" value="1"/>
</dbReference>
<dbReference type="SUPFAM" id="SSF47413">
    <property type="entry name" value="lambda repressor-like DNA-binding domains"/>
    <property type="match status" value="1"/>
</dbReference>
<name>A0A6N4WGW9_9MYCO</name>
<protein>
    <submittedName>
        <fullName evidence="2">Transcriptional regulator</fullName>
    </submittedName>
</protein>
<organism evidence="2 3">
    <name type="scientific">Mycolicibacterium anyangense</name>
    <dbReference type="NCBI Taxonomy" id="1431246"/>
    <lineage>
        <taxon>Bacteria</taxon>
        <taxon>Bacillati</taxon>
        <taxon>Actinomycetota</taxon>
        <taxon>Actinomycetes</taxon>
        <taxon>Mycobacteriales</taxon>
        <taxon>Mycobacteriaceae</taxon>
        <taxon>Mycolicibacterium</taxon>
    </lineage>
</organism>
<dbReference type="SMART" id="SM00530">
    <property type="entry name" value="HTH_XRE"/>
    <property type="match status" value="1"/>
</dbReference>
<dbReference type="InterPro" id="IPR041413">
    <property type="entry name" value="MLTR_LBD"/>
</dbReference>
<dbReference type="KEGG" id="many:MANY_37880"/>
<dbReference type="Proteomes" id="UP000467249">
    <property type="component" value="Chromosome"/>
</dbReference>
<dbReference type="Gene3D" id="1.10.260.40">
    <property type="entry name" value="lambda repressor-like DNA-binding domains"/>
    <property type="match status" value="1"/>
</dbReference>
<dbReference type="GO" id="GO:0003677">
    <property type="term" value="F:DNA binding"/>
    <property type="evidence" value="ECO:0007669"/>
    <property type="project" value="InterPro"/>
</dbReference>
<dbReference type="PANTHER" id="PTHR35010:SF2">
    <property type="entry name" value="BLL4672 PROTEIN"/>
    <property type="match status" value="1"/>
</dbReference>
<dbReference type="Pfam" id="PF17765">
    <property type="entry name" value="MLTR_LBD"/>
    <property type="match status" value="1"/>
</dbReference>
<feature type="domain" description="HTH cro/C1-type" evidence="1">
    <location>
        <begin position="14"/>
        <end position="86"/>
    </location>
</feature>